<dbReference type="InterPro" id="IPR050980">
    <property type="entry name" value="2C_sensor_his_kinase"/>
</dbReference>
<dbReference type="SMART" id="SM00388">
    <property type="entry name" value="HisKA"/>
    <property type="match status" value="1"/>
</dbReference>
<dbReference type="Pfam" id="PF02518">
    <property type="entry name" value="HATPase_c"/>
    <property type="match status" value="1"/>
</dbReference>
<evidence type="ECO:0000256" key="3">
    <source>
        <dbReference type="ARBA" id="ARBA00012438"/>
    </source>
</evidence>
<dbReference type="InterPro" id="IPR003594">
    <property type="entry name" value="HATPase_dom"/>
</dbReference>
<dbReference type="Gene3D" id="3.30.565.10">
    <property type="entry name" value="Histidine kinase-like ATPase, C-terminal domain"/>
    <property type="match status" value="1"/>
</dbReference>
<dbReference type="InterPro" id="IPR036890">
    <property type="entry name" value="HATPase_C_sf"/>
</dbReference>
<dbReference type="eggNOG" id="COG0642">
    <property type="taxonomic scope" value="Bacteria"/>
</dbReference>
<sequence length="488" mass="52654">MSTDPSPSDDDAHRPLYAPLAGVLANLRAQLLMVTLSLIAAGLVLVYFPAAASFRLQWMTDRAEAAHLAALAADVARGGALGEEEVRALLMGADAVAVARVRDGMNELVLYSGPIGEGLVESDLRTATWLTHIRDTVDTLNASDDRLLRIRAQPAGAPDELIDVIVREAPLHEALRNFSRRLLLYASIAAIAVGAVLYGALFFLFVRPMRRLAGAMTHFREDPADPARMIRPGAARNEIGQAEHELARMQADIRQALFQRERLAALGGAVARINHDLRNVLASAQLVSDRLAMDADDRVRGMGERLVRAVDRGVRLCEATLEFGRAEESAPVRQPIQLRTLLDEVADDAIQAEGDVIWTNEVAADIRIDADPDQAHRLFLNLCRNAIQAMQLVEGERRLTARATPMPPVDEGAGEVWLEISDTGPGVPAKARDRLFQAFSGSTRRGGTGLGLSIARELARAHGGEVDLVSTGEAGTIFSVRLPAAAQG</sequence>
<dbReference type="EC" id="2.7.13.3" evidence="3"/>
<feature type="transmembrane region" description="Helical" evidence="10">
    <location>
        <begin position="29"/>
        <end position="52"/>
    </location>
</feature>
<dbReference type="PROSITE" id="PS50109">
    <property type="entry name" value="HIS_KIN"/>
    <property type="match status" value="1"/>
</dbReference>
<keyword evidence="13" id="KW-1185">Reference proteome</keyword>
<comment type="catalytic activity">
    <reaction evidence="1">
        <text>ATP + protein L-histidine = ADP + protein N-phospho-L-histidine.</text>
        <dbReference type="EC" id="2.7.13.3"/>
    </reaction>
</comment>
<dbReference type="GO" id="GO:0000155">
    <property type="term" value="F:phosphorelay sensor kinase activity"/>
    <property type="evidence" value="ECO:0007669"/>
    <property type="project" value="InterPro"/>
</dbReference>
<dbReference type="GO" id="GO:0005886">
    <property type="term" value="C:plasma membrane"/>
    <property type="evidence" value="ECO:0007669"/>
    <property type="project" value="UniProtKB-SubCell"/>
</dbReference>
<dbReference type="SMART" id="SM00387">
    <property type="entry name" value="HATPase_c"/>
    <property type="match status" value="1"/>
</dbReference>
<keyword evidence="8 12" id="KW-0418">Kinase</keyword>
<dbReference type="InterPro" id="IPR036097">
    <property type="entry name" value="HisK_dim/P_sf"/>
</dbReference>
<dbReference type="AlphaFoldDB" id="Q0ASI3"/>
<dbReference type="InterPro" id="IPR003661">
    <property type="entry name" value="HisK_dim/P_dom"/>
</dbReference>
<feature type="transmembrane region" description="Helical" evidence="10">
    <location>
        <begin position="182"/>
        <end position="206"/>
    </location>
</feature>
<keyword evidence="5" id="KW-0597">Phosphoprotein</keyword>
<organism evidence="12 13">
    <name type="scientific">Maricaulis maris (strain MCS10)</name>
    <name type="common">Caulobacter maris</name>
    <dbReference type="NCBI Taxonomy" id="394221"/>
    <lineage>
        <taxon>Bacteria</taxon>
        <taxon>Pseudomonadati</taxon>
        <taxon>Pseudomonadota</taxon>
        <taxon>Alphaproteobacteria</taxon>
        <taxon>Maricaulales</taxon>
        <taxon>Maricaulaceae</taxon>
        <taxon>Maricaulis</taxon>
    </lineage>
</organism>
<reference evidence="12 13" key="1">
    <citation type="submission" date="2006-08" db="EMBL/GenBank/DDBJ databases">
        <title>Complete sequence of Maricaulis maris MCS10.</title>
        <authorList>
            <consortium name="US DOE Joint Genome Institute"/>
            <person name="Copeland A."/>
            <person name="Lucas S."/>
            <person name="Lapidus A."/>
            <person name="Barry K."/>
            <person name="Detter J.C."/>
            <person name="Glavina del Rio T."/>
            <person name="Hammon N."/>
            <person name="Israni S."/>
            <person name="Dalin E."/>
            <person name="Tice H."/>
            <person name="Pitluck S."/>
            <person name="Saunders E."/>
            <person name="Brettin T."/>
            <person name="Bruce D."/>
            <person name="Han C."/>
            <person name="Tapia R."/>
            <person name="Gilna P."/>
            <person name="Schmutz J."/>
            <person name="Larimer F."/>
            <person name="Land M."/>
            <person name="Hauser L."/>
            <person name="Kyrpides N."/>
            <person name="Mikhailova N."/>
            <person name="Viollier P."/>
            <person name="Stephens C."/>
            <person name="Richardson P."/>
        </authorList>
    </citation>
    <scope>NUCLEOTIDE SEQUENCE [LARGE SCALE GENOMIC DNA]</scope>
    <source>
        <strain evidence="12 13">MCS10</strain>
    </source>
</reference>
<keyword evidence="6" id="KW-0808">Transferase</keyword>
<evidence type="ECO:0000256" key="5">
    <source>
        <dbReference type="ARBA" id="ARBA00022553"/>
    </source>
</evidence>
<evidence type="ECO:0000256" key="7">
    <source>
        <dbReference type="ARBA" id="ARBA00022741"/>
    </source>
</evidence>
<evidence type="ECO:0000256" key="4">
    <source>
        <dbReference type="ARBA" id="ARBA00022475"/>
    </source>
</evidence>
<dbReference type="SUPFAM" id="SSF55874">
    <property type="entry name" value="ATPase domain of HSP90 chaperone/DNA topoisomerase II/histidine kinase"/>
    <property type="match status" value="1"/>
</dbReference>
<comment type="subcellular location">
    <subcellularLocation>
        <location evidence="2">Cell membrane</location>
        <topology evidence="2">Multi-pass membrane protein</topology>
    </subcellularLocation>
</comment>
<evidence type="ECO:0000256" key="6">
    <source>
        <dbReference type="ARBA" id="ARBA00022679"/>
    </source>
</evidence>
<dbReference type="KEGG" id="mmr:Mmar10_0461"/>
<feature type="domain" description="Histidine kinase" evidence="11">
    <location>
        <begin position="272"/>
        <end position="486"/>
    </location>
</feature>
<keyword evidence="10" id="KW-1133">Transmembrane helix</keyword>
<keyword evidence="10" id="KW-0472">Membrane</keyword>
<evidence type="ECO:0000256" key="9">
    <source>
        <dbReference type="ARBA" id="ARBA00022840"/>
    </source>
</evidence>
<dbReference type="GO" id="GO:0005524">
    <property type="term" value="F:ATP binding"/>
    <property type="evidence" value="ECO:0007669"/>
    <property type="project" value="UniProtKB-KW"/>
</dbReference>
<dbReference type="HOGENOM" id="CLU_040271_0_0_5"/>
<keyword evidence="7" id="KW-0547">Nucleotide-binding</keyword>
<dbReference type="EMBL" id="CP000449">
    <property type="protein sequence ID" value="ABI64754.1"/>
    <property type="molecule type" value="Genomic_DNA"/>
</dbReference>
<proteinExistence type="predicted"/>
<dbReference type="PRINTS" id="PR00344">
    <property type="entry name" value="BCTRLSENSOR"/>
</dbReference>
<evidence type="ECO:0000256" key="10">
    <source>
        <dbReference type="SAM" id="Phobius"/>
    </source>
</evidence>
<dbReference type="STRING" id="394221.Mmar10_0461"/>
<dbReference type="PANTHER" id="PTHR44936:SF10">
    <property type="entry name" value="SENSOR PROTEIN RSTB"/>
    <property type="match status" value="1"/>
</dbReference>
<gene>
    <name evidence="12" type="ordered locus">Mmar10_0461</name>
</gene>
<evidence type="ECO:0000256" key="8">
    <source>
        <dbReference type="ARBA" id="ARBA00022777"/>
    </source>
</evidence>
<dbReference type="SUPFAM" id="SSF47384">
    <property type="entry name" value="Homodimeric domain of signal transducing histidine kinase"/>
    <property type="match status" value="1"/>
</dbReference>
<keyword evidence="10" id="KW-0812">Transmembrane</keyword>
<dbReference type="Proteomes" id="UP000001964">
    <property type="component" value="Chromosome"/>
</dbReference>
<protein>
    <recommendedName>
        <fullName evidence="3">histidine kinase</fullName>
        <ecNumber evidence="3">2.7.13.3</ecNumber>
    </recommendedName>
</protein>
<dbReference type="Gene3D" id="1.10.287.130">
    <property type="match status" value="1"/>
</dbReference>
<dbReference type="PANTHER" id="PTHR44936">
    <property type="entry name" value="SENSOR PROTEIN CREC"/>
    <property type="match status" value="1"/>
</dbReference>
<name>Q0ASI3_MARMM</name>
<dbReference type="InterPro" id="IPR005467">
    <property type="entry name" value="His_kinase_dom"/>
</dbReference>
<evidence type="ECO:0000256" key="2">
    <source>
        <dbReference type="ARBA" id="ARBA00004651"/>
    </source>
</evidence>
<evidence type="ECO:0000256" key="1">
    <source>
        <dbReference type="ARBA" id="ARBA00000085"/>
    </source>
</evidence>
<dbReference type="OrthoDB" id="9784218at2"/>
<evidence type="ECO:0000313" key="12">
    <source>
        <dbReference type="EMBL" id="ABI64754.1"/>
    </source>
</evidence>
<keyword evidence="9" id="KW-0067">ATP-binding</keyword>
<accession>Q0ASI3</accession>
<keyword evidence="4" id="KW-1003">Cell membrane</keyword>
<evidence type="ECO:0000313" key="13">
    <source>
        <dbReference type="Proteomes" id="UP000001964"/>
    </source>
</evidence>
<dbReference type="InterPro" id="IPR004358">
    <property type="entry name" value="Sig_transdc_His_kin-like_C"/>
</dbReference>
<dbReference type="RefSeq" id="WP_011642401.1">
    <property type="nucleotide sequence ID" value="NC_008347.1"/>
</dbReference>
<evidence type="ECO:0000259" key="11">
    <source>
        <dbReference type="PROSITE" id="PS50109"/>
    </source>
</evidence>